<feature type="domain" description="Reverse transcriptase" evidence="1">
    <location>
        <begin position="496"/>
        <end position="771"/>
    </location>
</feature>
<dbReference type="InterPro" id="IPR043128">
    <property type="entry name" value="Rev_trsase/Diguanyl_cyclase"/>
</dbReference>
<dbReference type="FunFam" id="3.40.50.300:FF:001447">
    <property type="entry name" value="Ras-related protein Rab-1B"/>
    <property type="match status" value="1"/>
</dbReference>
<dbReference type="SMART" id="SM00173">
    <property type="entry name" value="RAS"/>
    <property type="match status" value="1"/>
</dbReference>
<dbReference type="InterPro" id="IPR027417">
    <property type="entry name" value="P-loop_NTPase"/>
</dbReference>
<evidence type="ECO:0000313" key="2">
    <source>
        <dbReference type="EMBL" id="CAG2199707.1"/>
    </source>
</evidence>
<accession>A0A8S3QXT8</accession>
<evidence type="ECO:0000313" key="3">
    <source>
        <dbReference type="Proteomes" id="UP000683360"/>
    </source>
</evidence>
<dbReference type="PROSITE" id="PS51421">
    <property type="entry name" value="RAS"/>
    <property type="match status" value="1"/>
</dbReference>
<gene>
    <name evidence="2" type="ORF">MEDL_14339</name>
</gene>
<dbReference type="SMART" id="SM00175">
    <property type="entry name" value="RAB"/>
    <property type="match status" value="1"/>
</dbReference>
<dbReference type="AlphaFoldDB" id="A0A8S3QXT8"/>
<dbReference type="InterPro" id="IPR000477">
    <property type="entry name" value="RT_dom"/>
</dbReference>
<proteinExistence type="predicted"/>
<dbReference type="PROSITE" id="PS50878">
    <property type="entry name" value="RT_POL"/>
    <property type="match status" value="1"/>
</dbReference>
<dbReference type="PROSITE" id="PS51419">
    <property type="entry name" value="RAB"/>
    <property type="match status" value="1"/>
</dbReference>
<name>A0A8S3QXT8_MYTED</name>
<dbReference type="Gene3D" id="3.40.50.300">
    <property type="entry name" value="P-loop containing nucleotide triphosphate hydrolases"/>
    <property type="match status" value="1"/>
</dbReference>
<comment type="caution">
    <text evidence="2">The sequence shown here is derived from an EMBL/GenBank/DDBJ whole genome shotgun (WGS) entry which is preliminary data.</text>
</comment>
<keyword evidence="3" id="KW-1185">Reference proteome</keyword>
<dbReference type="GO" id="GO:0003924">
    <property type="term" value="F:GTPase activity"/>
    <property type="evidence" value="ECO:0007669"/>
    <property type="project" value="InterPro"/>
</dbReference>
<dbReference type="InterPro" id="IPR001806">
    <property type="entry name" value="Small_GTPase"/>
</dbReference>
<dbReference type="SMART" id="SM00174">
    <property type="entry name" value="RHO"/>
    <property type="match status" value="1"/>
</dbReference>
<dbReference type="GO" id="GO:0005525">
    <property type="term" value="F:GTP binding"/>
    <property type="evidence" value="ECO:0007669"/>
    <property type="project" value="InterPro"/>
</dbReference>
<dbReference type="PANTHER" id="PTHR19446">
    <property type="entry name" value="REVERSE TRANSCRIPTASES"/>
    <property type="match status" value="1"/>
</dbReference>
<dbReference type="OrthoDB" id="6630248at2759"/>
<dbReference type="Pfam" id="PF00078">
    <property type="entry name" value="RVT_1"/>
    <property type="match status" value="1"/>
</dbReference>
<organism evidence="2 3">
    <name type="scientific">Mytilus edulis</name>
    <name type="common">Blue mussel</name>
    <dbReference type="NCBI Taxonomy" id="6550"/>
    <lineage>
        <taxon>Eukaryota</taxon>
        <taxon>Metazoa</taxon>
        <taxon>Spiralia</taxon>
        <taxon>Lophotrochozoa</taxon>
        <taxon>Mollusca</taxon>
        <taxon>Bivalvia</taxon>
        <taxon>Autobranchia</taxon>
        <taxon>Pteriomorphia</taxon>
        <taxon>Mytilida</taxon>
        <taxon>Mytiloidea</taxon>
        <taxon>Mytilidae</taxon>
        <taxon>Mytilinae</taxon>
        <taxon>Mytilus</taxon>
    </lineage>
</organism>
<protein>
    <recommendedName>
        <fullName evidence="1">Reverse transcriptase domain-containing protein</fullName>
    </recommendedName>
</protein>
<dbReference type="EMBL" id="CAJPWZ010000722">
    <property type="protein sequence ID" value="CAG2199707.1"/>
    <property type="molecule type" value="Genomic_DNA"/>
</dbReference>
<dbReference type="SUPFAM" id="SSF56219">
    <property type="entry name" value="DNase I-like"/>
    <property type="match status" value="1"/>
</dbReference>
<dbReference type="Pfam" id="PF00071">
    <property type="entry name" value="Ras"/>
    <property type="match status" value="1"/>
</dbReference>
<reference evidence="2" key="1">
    <citation type="submission" date="2021-03" db="EMBL/GenBank/DDBJ databases">
        <authorList>
            <person name="Bekaert M."/>
        </authorList>
    </citation>
    <scope>NUCLEOTIDE SEQUENCE</scope>
</reference>
<dbReference type="PRINTS" id="PR00449">
    <property type="entry name" value="RASTRNSFRMNG"/>
</dbReference>
<dbReference type="InterPro" id="IPR005225">
    <property type="entry name" value="Small_GTP-bd"/>
</dbReference>
<dbReference type="SUPFAM" id="SSF56672">
    <property type="entry name" value="DNA/RNA polymerases"/>
    <property type="match status" value="1"/>
</dbReference>
<dbReference type="InterPro" id="IPR043502">
    <property type="entry name" value="DNA/RNA_pol_sf"/>
</dbReference>
<dbReference type="Gene3D" id="3.60.10.10">
    <property type="entry name" value="Endonuclease/exonuclease/phosphatase"/>
    <property type="match status" value="1"/>
</dbReference>
<sequence length="964" mass="110520">MSKLRIKLHINQVGVLVRNDFADQFSIEIVESSKDGIMWIRFTEKNCVQNCFYVCVVYLPPENSTRAVNAQEFFDNIIGDIYTIPNENMFYLCGDWNSRCGDMLDYIPGVDSLPERNVVDFKCNTYGSIFCDFLSDISCCILNGRNTIQNDFTYVSTRGSSVVDYCIVPYEKLQNFEKFSVSRASTLVDTVNGIGKYDLKGIVPDHSMLSWEMSLDFLVTEITRENTKQSVKTRYDTQNIPQDFLLNSEAICDLNKLILDLENSNKSQVDLDQMYCEFVKVVKSEMSSKLSCKTYITDGFNNKRRRCKKPWWNEELTVLWNCVCSAEKIWIKATCNKSTLRHNYVQKRKHFDKACQRSKRQYWYSMQDELKNLEDNPKEFWRKIGKIGVGNNRQSIPMEVKMEDNSICTDPKIVLDKWKCDFSNMLNSGNLYETTEKDVNSCIITDDILDSEITNEEVVNILKLSKAGKSPGCDEIPMEMYKNQTAINALTQVFNICYNTGMIPELWSRGIITPIPKSSTSDPRDPMSYRGITLAPTSYKLYCGVLNSRLTVKLDDLNFIHDEQNGFRSNRNTIDHLSTITTIIETRKMCKMSTFAAFIDFKKAYDTVNRFLLFCKLESIGISSKMLNALKSLYHKVQSCVKVNGNLTQWFDVQCGLKQGCVLSPILFNIFINNLVNEVKSLNVGIPIEEEKICILLYADDIVLLAENESDLQMLLNVLHMWCHTNDISVNLSKSKIIHFRPPSFPRSIYTFMLEMDGKLKKKQRHFSILVTGSSGCGKTSLINRLIKDTFNKEHVPTQYMDSMQYVAQVNGERIPVQISDTDADRNYEGYSINYYATKDATIIIYDISNQESLENVTDICERWEIFSPRKSVAILVGNKSDMKREINKDDVEIFAEKKHIPHIETSAKLNENVTEMFMSVIKRLIENGGDGTGYYDDFDDSDDGDDTVPITSKKNSSCSCVIS</sequence>
<dbReference type="SUPFAM" id="SSF52540">
    <property type="entry name" value="P-loop containing nucleoside triphosphate hydrolases"/>
    <property type="match status" value="1"/>
</dbReference>
<dbReference type="NCBIfam" id="TIGR00231">
    <property type="entry name" value="small_GTP"/>
    <property type="match status" value="1"/>
</dbReference>
<dbReference type="CDD" id="cd01650">
    <property type="entry name" value="RT_nLTR_like"/>
    <property type="match status" value="1"/>
</dbReference>
<dbReference type="Gene3D" id="3.30.70.270">
    <property type="match status" value="1"/>
</dbReference>
<evidence type="ECO:0000259" key="1">
    <source>
        <dbReference type="PROSITE" id="PS50878"/>
    </source>
</evidence>
<dbReference type="InterPro" id="IPR036691">
    <property type="entry name" value="Endo/exonu/phosph_ase_sf"/>
</dbReference>
<dbReference type="Proteomes" id="UP000683360">
    <property type="component" value="Unassembled WGS sequence"/>
</dbReference>
<dbReference type="CDD" id="cd00154">
    <property type="entry name" value="Rab"/>
    <property type="match status" value="1"/>
</dbReference>